<gene>
    <name evidence="1" type="ORF">PS704_00898</name>
</gene>
<evidence type="ECO:0008006" key="3">
    <source>
        <dbReference type="Google" id="ProtNLM"/>
    </source>
</evidence>
<dbReference type="AlphaFoldDB" id="A0A5E7AG45"/>
<name>A0A5E7AG45_PSEFL</name>
<dbReference type="EMBL" id="CABVHP010000002">
    <property type="protein sequence ID" value="VVN78432.1"/>
    <property type="molecule type" value="Genomic_DNA"/>
</dbReference>
<protein>
    <recommendedName>
        <fullName evidence="3">DUF4194 domain-containing protein</fullName>
    </recommendedName>
</protein>
<accession>A0A5E7AG45</accession>
<proteinExistence type="predicted"/>
<dbReference type="OrthoDB" id="8565179at2"/>
<sequence length="220" mass="24663">MTPIREALEVLLGGGFICQYAYPELHRQMRVPEFSQEIAVALAPLGRALGTIGEVETPDTYFARYVDLKEPTDRNAASFQLVVIRDQLRPCLEFIRLISRAGRSDICLAPGDVVSFADLLDAIEGHITYRDQLWDLSAHEFFSKSKNAKTIKDRLTLVLRALEDTGYLIKRSSESANFVATGKMGYIYMLLTWLIEFNQIDLDIDANADVGDDQQGGLNL</sequence>
<organism evidence="1 2">
    <name type="scientific">Pseudomonas fluorescens</name>
    <dbReference type="NCBI Taxonomy" id="294"/>
    <lineage>
        <taxon>Bacteria</taxon>
        <taxon>Pseudomonadati</taxon>
        <taxon>Pseudomonadota</taxon>
        <taxon>Gammaproteobacteria</taxon>
        <taxon>Pseudomonadales</taxon>
        <taxon>Pseudomonadaceae</taxon>
        <taxon>Pseudomonas</taxon>
    </lineage>
</organism>
<dbReference type="RefSeq" id="WP_150636641.1">
    <property type="nucleotide sequence ID" value="NZ_CABVHP010000002.1"/>
</dbReference>
<evidence type="ECO:0000313" key="1">
    <source>
        <dbReference type="EMBL" id="VVN78432.1"/>
    </source>
</evidence>
<reference evidence="1 2" key="1">
    <citation type="submission" date="2019-09" db="EMBL/GenBank/DDBJ databases">
        <authorList>
            <person name="Chandra G."/>
            <person name="Truman W A."/>
        </authorList>
    </citation>
    <scope>NUCLEOTIDE SEQUENCE [LARGE SCALE GENOMIC DNA]</scope>
    <source>
        <strain evidence="1">PS704</strain>
    </source>
</reference>
<evidence type="ECO:0000313" key="2">
    <source>
        <dbReference type="Proteomes" id="UP000326557"/>
    </source>
</evidence>
<dbReference type="Proteomes" id="UP000326557">
    <property type="component" value="Unassembled WGS sequence"/>
</dbReference>